<dbReference type="Proteomes" id="UP001612415">
    <property type="component" value="Unassembled WGS sequence"/>
</dbReference>
<comment type="caution">
    <text evidence="1">The sequence shown here is derived from an EMBL/GenBank/DDBJ whole genome shotgun (WGS) entry which is preliminary data.</text>
</comment>
<organism evidence="1 2">
    <name type="scientific">Streptomyces cellulosae</name>
    <dbReference type="NCBI Taxonomy" id="1968"/>
    <lineage>
        <taxon>Bacteria</taxon>
        <taxon>Bacillati</taxon>
        <taxon>Actinomycetota</taxon>
        <taxon>Actinomycetes</taxon>
        <taxon>Kitasatosporales</taxon>
        <taxon>Streptomycetaceae</taxon>
        <taxon>Streptomyces</taxon>
    </lineage>
</organism>
<name>A0ABW7YGD4_STRCE</name>
<protein>
    <submittedName>
        <fullName evidence="1">Uncharacterized protein</fullName>
    </submittedName>
</protein>
<gene>
    <name evidence="1" type="ORF">ACIA8P_43945</name>
</gene>
<dbReference type="RefSeq" id="WP_398662193.1">
    <property type="nucleotide sequence ID" value="NZ_JBITDC010000029.1"/>
</dbReference>
<reference evidence="1 2" key="1">
    <citation type="submission" date="2024-10" db="EMBL/GenBank/DDBJ databases">
        <title>The Natural Products Discovery Center: Release of the First 8490 Sequenced Strains for Exploring Actinobacteria Biosynthetic Diversity.</title>
        <authorList>
            <person name="Kalkreuter E."/>
            <person name="Kautsar S.A."/>
            <person name="Yang D."/>
            <person name="Bader C.D."/>
            <person name="Teijaro C.N."/>
            <person name="Fluegel L."/>
            <person name="Davis C.M."/>
            <person name="Simpson J.R."/>
            <person name="Lauterbach L."/>
            <person name="Steele A.D."/>
            <person name="Gui C."/>
            <person name="Meng S."/>
            <person name="Li G."/>
            <person name="Viehrig K."/>
            <person name="Ye F."/>
            <person name="Su P."/>
            <person name="Kiefer A.F."/>
            <person name="Nichols A."/>
            <person name="Cepeda A.J."/>
            <person name="Yan W."/>
            <person name="Fan B."/>
            <person name="Jiang Y."/>
            <person name="Adhikari A."/>
            <person name="Zheng C.-J."/>
            <person name="Schuster L."/>
            <person name="Cowan T.M."/>
            <person name="Smanski M.J."/>
            <person name="Chevrette M.G."/>
            <person name="De Carvalho L.P.S."/>
            <person name="Shen B."/>
        </authorList>
    </citation>
    <scope>NUCLEOTIDE SEQUENCE [LARGE SCALE GENOMIC DNA]</scope>
    <source>
        <strain evidence="1 2">NPDC051599</strain>
    </source>
</reference>
<keyword evidence="2" id="KW-1185">Reference proteome</keyword>
<evidence type="ECO:0000313" key="2">
    <source>
        <dbReference type="Proteomes" id="UP001612415"/>
    </source>
</evidence>
<proteinExistence type="predicted"/>
<accession>A0ABW7YGD4</accession>
<sequence>MSAHTLTRLRQPTPRDLLNIDLVHLSDDLMSRMTGTLEQNFKSALRQSKAGGVDRIARTPEFTGKLRQAVVSQSRYHIER</sequence>
<dbReference type="EMBL" id="JBITDC010000029">
    <property type="protein sequence ID" value="MFI5681480.1"/>
    <property type="molecule type" value="Genomic_DNA"/>
</dbReference>
<evidence type="ECO:0000313" key="1">
    <source>
        <dbReference type="EMBL" id="MFI5681480.1"/>
    </source>
</evidence>